<evidence type="ECO:0000259" key="3">
    <source>
        <dbReference type="PROSITE" id="PS50022"/>
    </source>
</evidence>
<keyword evidence="2" id="KW-0732">Signal</keyword>
<feature type="domain" description="F5/8 type C" evidence="3">
    <location>
        <begin position="963"/>
        <end position="1115"/>
    </location>
</feature>
<keyword evidence="1" id="KW-0378">Hydrolase</keyword>
<keyword evidence="5" id="KW-1185">Reference proteome</keyword>
<evidence type="ECO:0000313" key="5">
    <source>
        <dbReference type="Proteomes" id="UP000261905"/>
    </source>
</evidence>
<dbReference type="InterPro" id="IPR008964">
    <property type="entry name" value="Invasin/intimin_cell_adhesion"/>
</dbReference>
<dbReference type="RefSeq" id="WP_116049218.1">
    <property type="nucleotide sequence ID" value="NZ_QUBQ01000006.1"/>
</dbReference>
<dbReference type="InterPro" id="IPR041542">
    <property type="entry name" value="GH43_C2"/>
</dbReference>
<proteinExistence type="predicted"/>
<dbReference type="Pfam" id="PF00754">
    <property type="entry name" value="F5_F8_type_C"/>
    <property type="match status" value="1"/>
</dbReference>
<reference evidence="4 5" key="1">
    <citation type="submission" date="2018-08" db="EMBL/GenBank/DDBJ databases">
        <title>Paenibacillus sp. M4BSY-1, whole genome shotgun sequence.</title>
        <authorList>
            <person name="Tuo L."/>
        </authorList>
    </citation>
    <scope>NUCLEOTIDE SEQUENCE [LARGE SCALE GENOMIC DNA]</scope>
    <source>
        <strain evidence="4 5">M4BSY-1</strain>
    </source>
</reference>
<name>A0A371P5J3_9BACL</name>
<dbReference type="InterPro" id="IPR003343">
    <property type="entry name" value="Big_2"/>
</dbReference>
<dbReference type="Gene3D" id="2.160.20.10">
    <property type="entry name" value="Single-stranded right-handed beta-helix, Pectin lyase-like"/>
    <property type="match status" value="1"/>
</dbReference>
<dbReference type="InterPro" id="IPR003305">
    <property type="entry name" value="CenC_carb-bd"/>
</dbReference>
<dbReference type="InterPro" id="IPR008979">
    <property type="entry name" value="Galactose-bd-like_sf"/>
</dbReference>
<dbReference type="SMART" id="SM00710">
    <property type="entry name" value="PbH1"/>
    <property type="match status" value="7"/>
</dbReference>
<dbReference type="Pfam" id="PF17851">
    <property type="entry name" value="GH43_C2"/>
    <property type="match status" value="1"/>
</dbReference>
<dbReference type="Gene3D" id="2.60.120.200">
    <property type="match status" value="1"/>
</dbReference>
<dbReference type="InterPro" id="IPR012334">
    <property type="entry name" value="Pectin_lyas_fold"/>
</dbReference>
<dbReference type="PROSITE" id="PS50022">
    <property type="entry name" value="FA58C_3"/>
    <property type="match status" value="1"/>
</dbReference>
<dbReference type="InterPro" id="IPR006626">
    <property type="entry name" value="PbH1"/>
</dbReference>
<evidence type="ECO:0000256" key="2">
    <source>
        <dbReference type="SAM" id="SignalP"/>
    </source>
</evidence>
<dbReference type="InterPro" id="IPR000421">
    <property type="entry name" value="FA58C"/>
</dbReference>
<dbReference type="AlphaFoldDB" id="A0A371P5J3"/>
<organism evidence="4 5">
    <name type="scientific">Paenibacillus paeoniae</name>
    <dbReference type="NCBI Taxonomy" id="2292705"/>
    <lineage>
        <taxon>Bacteria</taxon>
        <taxon>Bacillati</taxon>
        <taxon>Bacillota</taxon>
        <taxon>Bacilli</taxon>
        <taxon>Bacillales</taxon>
        <taxon>Paenibacillaceae</taxon>
        <taxon>Paenibacillus</taxon>
    </lineage>
</organism>
<dbReference type="SUPFAM" id="SSF51126">
    <property type="entry name" value="Pectin lyase-like"/>
    <property type="match status" value="1"/>
</dbReference>
<comment type="caution">
    <text evidence="4">The sequence shown here is derived from an EMBL/GenBank/DDBJ whole genome shotgun (WGS) entry which is preliminary data.</text>
</comment>
<dbReference type="GO" id="GO:0016798">
    <property type="term" value="F:hydrolase activity, acting on glycosyl bonds"/>
    <property type="evidence" value="ECO:0007669"/>
    <property type="project" value="InterPro"/>
</dbReference>
<evidence type="ECO:0000256" key="1">
    <source>
        <dbReference type="ARBA" id="ARBA00022801"/>
    </source>
</evidence>
<dbReference type="InterPro" id="IPR013320">
    <property type="entry name" value="ConA-like_dom_sf"/>
</dbReference>
<dbReference type="Proteomes" id="UP000261905">
    <property type="component" value="Unassembled WGS sequence"/>
</dbReference>
<dbReference type="SUPFAM" id="SSF49899">
    <property type="entry name" value="Concanavalin A-like lectins/glucanases"/>
    <property type="match status" value="1"/>
</dbReference>
<dbReference type="SUPFAM" id="SSF49373">
    <property type="entry name" value="Invasin/intimin cell-adhesion fragments"/>
    <property type="match status" value="1"/>
</dbReference>
<dbReference type="Gene3D" id="2.60.120.260">
    <property type="entry name" value="Galactose-binding domain-like"/>
    <property type="match status" value="2"/>
</dbReference>
<dbReference type="OrthoDB" id="3333873at2"/>
<feature type="chain" id="PRO_5016629942" evidence="2">
    <location>
        <begin position="30"/>
        <end position="1115"/>
    </location>
</feature>
<dbReference type="Gene3D" id="2.60.40.1080">
    <property type="match status" value="1"/>
</dbReference>
<dbReference type="Pfam" id="PF02018">
    <property type="entry name" value="CBM_4_9"/>
    <property type="match status" value="1"/>
</dbReference>
<accession>A0A371P5J3</accession>
<feature type="signal peptide" evidence="2">
    <location>
        <begin position="1"/>
        <end position="29"/>
    </location>
</feature>
<dbReference type="InterPro" id="IPR011050">
    <property type="entry name" value="Pectin_lyase_fold/virulence"/>
</dbReference>
<dbReference type="Pfam" id="PF13229">
    <property type="entry name" value="Beta_helix"/>
    <property type="match status" value="1"/>
</dbReference>
<dbReference type="SUPFAM" id="SSF49785">
    <property type="entry name" value="Galactose-binding domain-like"/>
    <property type="match status" value="2"/>
</dbReference>
<dbReference type="Pfam" id="PF02368">
    <property type="entry name" value="Big_2"/>
    <property type="match status" value="1"/>
</dbReference>
<dbReference type="SMART" id="SM00635">
    <property type="entry name" value="BID_2"/>
    <property type="match status" value="1"/>
</dbReference>
<sequence>MNGMKMNKLIGMLLIWVLIAAGLAPAASAATAYEAELSPWIATGTVYYVDDLGGDDANAGTSPAAAWQTLSKVSGTVFEPGDAILFKAGGIWSGTLSPQGSGSDGQPIAIDKYGEGAKPLIAGDGANAAIYFYNQEYWEVRNLEITNNAETAGQRRGIHVSGDSGNDWNNMREYKHFVFEYLDIHSVKGQQGGGWHSGGIIVWGPGWNYAVSDVVVRHNKIYSLDSVGVYLNGATRGFSSNNRIENNMIYDISADGAILLNTTDGVIENNVVFDTHKRASGYHVPLWTWGTKDAVIQYNEVFNTYPGGDAMAYDSDFNSSGTIIQYNYSHNNAGGFVLTINDGTNPNNFNKDTVIRYNISQNDHHTIFTFGGPIENTLVHNNTVYIPEHSSARVFASGEWGGYAKDTYFYNNLIVNYGSGGYSFGQSTNNVFDSNLFYGNHPANVLAMDTNKITSDPQLSSPGSATIGRDTTAGYQLLQGSPAIGAGRIIQANGGKDYWGNPVPASANPNIGAYEGPGLDPNNLPTLPPSPEEANLLVNSGFEAGDFTGWSYYYNGAAIVDSERRTGDYAAKLTNAGSGVEQTVTGLKPNTMYILSGYGKRTNNGSAVLGVKNYGDGFMDVHMNSSNYTWRNLAFRTGDTNTSATIYLYKSSGTGEVYFDDLSLIEYGEVPGSTPVVLPPDPVFTEGTSDEFNTSTLDAQWNWIRENNANWSLTAQPGYMRIISEAGDIVDGQASAKNILLTGAPEGDWTIDTRMVGKPASQWSQGGLIVYENDQSYFRLTRLYGTGNQFQFTKQINTVREHVEVPDTLESTVSYLRIVKQGNTYSGYYSADGVIYTQVWTTQTADLTDLKIGLIVCAGTGLAAGFDYFHITPAGTNPPQPTPVTGVALDPAELSMEVGETAVLSATVTPINATNKVVTWSSDNPAVVMANANGTITAMGIGSAVISVTTADGAKTDTSVVQVVPQSPPQAKNIAHLADLSASSSHENGSFPPMLAVDGVKNQDASRWISNTALAGPHWLQLDWDTYYEISHVKVWSGFKGLIGRQIADFEIQYWDGSVWQTAASVTNNTQDGRFDQFVDLVFPAVTTNKVRMYITKGSAYDQVARLFEIEVWGK</sequence>
<dbReference type="EMBL" id="QUBQ01000006">
    <property type="protein sequence ID" value="REK71217.1"/>
    <property type="molecule type" value="Genomic_DNA"/>
</dbReference>
<protein>
    <submittedName>
        <fullName evidence="4">DUF1349 domain-containing protein</fullName>
    </submittedName>
</protein>
<gene>
    <name evidence="4" type="ORF">DX130_22495</name>
</gene>
<dbReference type="InterPro" id="IPR039448">
    <property type="entry name" value="Beta_helix"/>
</dbReference>
<evidence type="ECO:0000313" key="4">
    <source>
        <dbReference type="EMBL" id="REK71217.1"/>
    </source>
</evidence>